<keyword evidence="2" id="KW-1185">Reference proteome</keyword>
<comment type="caution">
    <text evidence="1">The sequence shown here is derived from an EMBL/GenBank/DDBJ whole genome shotgun (WGS) entry which is preliminary data.</text>
</comment>
<dbReference type="EMBL" id="MASW01000007">
    <property type="protein sequence ID" value="PXY19385.1"/>
    <property type="molecule type" value="Genomic_DNA"/>
</dbReference>
<reference evidence="1 2" key="1">
    <citation type="submission" date="2016-07" db="EMBL/GenBank/DDBJ databases">
        <title>Draft genome sequence of Prauserella muralis DSM 45305, isolated from a mould-covered wall in an indoor environment.</title>
        <authorList>
            <person name="Ruckert C."/>
            <person name="Albersmeier A."/>
            <person name="Jiang C.-L."/>
            <person name="Jiang Y."/>
            <person name="Kalinowski J."/>
            <person name="Schneider O."/>
            <person name="Winkler A."/>
            <person name="Zotchev S.B."/>
        </authorList>
    </citation>
    <scope>NUCLEOTIDE SEQUENCE [LARGE SCALE GENOMIC DNA]</scope>
    <source>
        <strain evidence="1 2">DSM 45305</strain>
    </source>
</reference>
<sequence length="309" mass="33128">MSRIRHFLGTPFGLAVLACAVVAGWALWTGGLFDGALRREVRSSSVYAAEGVELDEGAAERIIGNRRLVVAFLEPGSDLAAGCDDAKGAADGNLVLLLSQGSGRDEQGDDYDAYGCALFPDADDENLGKALVAENLIRSGIDQFPDRPLEALKVIVVNYDLLVKAGTVADGARTISPSLPRYLIAAAALGGVVAGAASLYLTARRAGRIAVRRRERRDAAADARSVLSAGAAVLAQQIIDLDHRFALLTKRDRTRRHELTNRYRAIVSDYTALLDALSAAGADDEAELRRLTERIDRLAERCRRLAAQT</sequence>
<dbReference type="PROSITE" id="PS51257">
    <property type="entry name" value="PROKAR_LIPOPROTEIN"/>
    <property type="match status" value="1"/>
</dbReference>
<name>A0A2V4AHK1_9PSEU</name>
<accession>A0A2V4AHK1</accession>
<dbReference type="AlphaFoldDB" id="A0A2V4AHK1"/>
<dbReference type="Proteomes" id="UP000249915">
    <property type="component" value="Unassembled WGS sequence"/>
</dbReference>
<organism evidence="1 2">
    <name type="scientific">Prauserella muralis</name>
    <dbReference type="NCBI Taxonomy" id="588067"/>
    <lineage>
        <taxon>Bacteria</taxon>
        <taxon>Bacillati</taxon>
        <taxon>Actinomycetota</taxon>
        <taxon>Actinomycetes</taxon>
        <taxon>Pseudonocardiales</taxon>
        <taxon>Pseudonocardiaceae</taxon>
        <taxon>Prauserella</taxon>
    </lineage>
</organism>
<proteinExistence type="predicted"/>
<evidence type="ECO:0000313" key="2">
    <source>
        <dbReference type="Proteomes" id="UP000249915"/>
    </source>
</evidence>
<dbReference type="OrthoDB" id="3372801at2"/>
<evidence type="ECO:0000313" key="1">
    <source>
        <dbReference type="EMBL" id="PXY19385.1"/>
    </source>
</evidence>
<dbReference type="RefSeq" id="WP_112285315.1">
    <property type="nucleotide sequence ID" value="NZ_MASW01000007.1"/>
</dbReference>
<gene>
    <name evidence="1" type="ORF">BAY60_32060</name>
</gene>
<protein>
    <submittedName>
        <fullName evidence="1">Uncharacterized protein</fullName>
    </submittedName>
</protein>